<keyword evidence="1" id="KW-0732">Signal</keyword>
<reference evidence="2 3" key="2">
    <citation type="journal article" date="2019" name="G3 (Bethesda)">
        <title>Hybrid Assembly of the Genome of the Entomopathogenic Nematode Steinernema carpocapsae Identifies the X-Chromosome.</title>
        <authorList>
            <person name="Serra L."/>
            <person name="Macchietto M."/>
            <person name="Macias-Munoz A."/>
            <person name="McGill C.J."/>
            <person name="Rodriguez I.M."/>
            <person name="Rodriguez B."/>
            <person name="Murad R."/>
            <person name="Mortazavi A."/>
        </authorList>
    </citation>
    <scope>NUCLEOTIDE SEQUENCE [LARGE SCALE GENOMIC DNA]</scope>
    <source>
        <strain evidence="2 3">ALL</strain>
    </source>
</reference>
<dbReference type="OrthoDB" id="10683161at2759"/>
<evidence type="ECO:0000313" key="3">
    <source>
        <dbReference type="Proteomes" id="UP000298663"/>
    </source>
</evidence>
<reference evidence="2 3" key="1">
    <citation type="journal article" date="2015" name="Genome Biol.">
        <title>Comparative genomics of Steinernema reveals deeply conserved gene regulatory networks.</title>
        <authorList>
            <person name="Dillman A.R."/>
            <person name="Macchietto M."/>
            <person name="Porter C.F."/>
            <person name="Rogers A."/>
            <person name="Williams B."/>
            <person name="Antoshechkin I."/>
            <person name="Lee M.M."/>
            <person name="Goodwin Z."/>
            <person name="Lu X."/>
            <person name="Lewis E.E."/>
            <person name="Goodrich-Blair H."/>
            <person name="Stock S.P."/>
            <person name="Adams B.J."/>
            <person name="Sternberg P.W."/>
            <person name="Mortazavi A."/>
        </authorList>
    </citation>
    <scope>NUCLEOTIDE SEQUENCE [LARGE SCALE GENOMIC DNA]</scope>
    <source>
        <strain evidence="2 3">ALL</strain>
    </source>
</reference>
<keyword evidence="3" id="KW-1185">Reference proteome</keyword>
<feature type="chain" id="PRO_5020866062" evidence="1">
    <location>
        <begin position="19"/>
        <end position="520"/>
    </location>
</feature>
<dbReference type="Proteomes" id="UP000298663">
    <property type="component" value="Unassembled WGS sequence"/>
</dbReference>
<feature type="signal peptide" evidence="1">
    <location>
        <begin position="1"/>
        <end position="18"/>
    </location>
</feature>
<sequence>MRPFTLGLLLVALAAVDAITSDRLKRFCNNQHFSVLLDDFCYVPFYTKRPISFDEWEHEDNRLDFFDEFCAPVVKRTRGLTSYYANINPEKHANLVDDLILVDHEKRTIDGVICAFAFEEECDHLPPPLVNMDNEDEMPDVLKDICFGYDFVIHGDSCYSVEFPPSRIFRWSNNERQRRRDVLAATCQRLDLRKQGILADYAYVDHNIKFRLREKGLLDEHNYYWVKKTDEGEDQIVLGKKEFYPAVICQFWVDQKCRGGRCRGKDRDHDTHYPKGHGHRDYRDQRYGEHWGNRGGWWNEDHDCYYRHCDHRHYRNRTRTTTTAPTTTTTVMTTTTTTLPPTTTESTWARNERWAHQYVYMNTVKLMRAHHNGLVKKHVYHYDINYISWFYPYAYYRQADMGYVLPMKTYLQNQWYIDTACPNLVTMDDCVDKRPLLYMHYNQYFRKSGDCEAGLWGESRGPMMKVAMQKGYCGANRPVYYIESAVLIDSFYTSHEYEYQTKRNDNPFYDSPRGIAFWIW</sequence>
<evidence type="ECO:0000313" key="2">
    <source>
        <dbReference type="EMBL" id="TKR57639.1"/>
    </source>
</evidence>
<organism evidence="2 3">
    <name type="scientific">Steinernema carpocapsae</name>
    <name type="common">Entomopathogenic nematode</name>
    <dbReference type="NCBI Taxonomy" id="34508"/>
    <lineage>
        <taxon>Eukaryota</taxon>
        <taxon>Metazoa</taxon>
        <taxon>Ecdysozoa</taxon>
        <taxon>Nematoda</taxon>
        <taxon>Chromadorea</taxon>
        <taxon>Rhabditida</taxon>
        <taxon>Tylenchina</taxon>
        <taxon>Panagrolaimomorpha</taxon>
        <taxon>Strongyloidoidea</taxon>
        <taxon>Steinernematidae</taxon>
        <taxon>Steinernema</taxon>
    </lineage>
</organism>
<accession>A0A4U5LP21</accession>
<comment type="caution">
    <text evidence="2">The sequence shown here is derived from an EMBL/GenBank/DDBJ whole genome shotgun (WGS) entry which is preliminary data.</text>
</comment>
<evidence type="ECO:0000256" key="1">
    <source>
        <dbReference type="SAM" id="SignalP"/>
    </source>
</evidence>
<gene>
    <name evidence="2" type="ORF">L596_030315</name>
</gene>
<name>A0A4U5LP21_STECR</name>
<protein>
    <submittedName>
        <fullName evidence="2">Uncharacterized protein</fullName>
    </submittedName>
</protein>
<proteinExistence type="predicted"/>
<dbReference type="EMBL" id="AZBU02000014">
    <property type="protein sequence ID" value="TKR57639.1"/>
    <property type="molecule type" value="Genomic_DNA"/>
</dbReference>
<dbReference type="AlphaFoldDB" id="A0A4U5LP21"/>